<dbReference type="InterPro" id="IPR019821">
    <property type="entry name" value="Kinesin_motor_CS"/>
</dbReference>
<dbReference type="GO" id="GO:0003777">
    <property type="term" value="F:microtubule motor activity"/>
    <property type="evidence" value="ECO:0007669"/>
    <property type="project" value="InterPro"/>
</dbReference>
<comment type="subcellular location">
    <subcellularLocation>
        <location evidence="1">Cytoplasm</location>
        <location evidence="1">Cytoskeleton</location>
        <location evidence="1">Spindle pole</location>
    </subcellularLocation>
</comment>
<dbReference type="Proteomes" id="UP000015101">
    <property type="component" value="Unassembled WGS sequence"/>
</dbReference>
<keyword evidence="7" id="KW-0498">Mitosis</keyword>
<dbReference type="Gene3D" id="3.40.850.10">
    <property type="entry name" value="Kinesin motor domain"/>
    <property type="match status" value="1"/>
</dbReference>
<keyword evidence="3" id="KW-0597">Phosphoprotein</keyword>
<reference evidence="19" key="3">
    <citation type="submission" date="2015-06" db="UniProtKB">
        <authorList>
            <consortium name="EnsemblMetazoa"/>
        </authorList>
    </citation>
    <scope>IDENTIFICATION</scope>
</reference>
<evidence type="ECO:0000256" key="15">
    <source>
        <dbReference type="RuleBase" id="RU000394"/>
    </source>
</evidence>
<keyword evidence="10 14" id="KW-0505">Motor protein</keyword>
<evidence type="ECO:0000256" key="9">
    <source>
        <dbReference type="ARBA" id="ARBA00023054"/>
    </source>
</evidence>
<dbReference type="PROSITE" id="PS00411">
    <property type="entry name" value="KINESIN_MOTOR_1"/>
    <property type="match status" value="1"/>
</dbReference>
<feature type="compositionally biased region" description="Polar residues" evidence="16">
    <location>
        <begin position="1"/>
        <end position="14"/>
    </location>
</feature>
<keyword evidence="8 14" id="KW-0067">ATP-binding</keyword>
<evidence type="ECO:0000259" key="17">
    <source>
        <dbReference type="PROSITE" id="PS50067"/>
    </source>
</evidence>
<feature type="region of interest" description="Disordered" evidence="16">
    <location>
        <begin position="1"/>
        <end position="21"/>
    </location>
</feature>
<evidence type="ECO:0000256" key="14">
    <source>
        <dbReference type="PROSITE-ProRule" id="PRU00283"/>
    </source>
</evidence>
<feature type="binding site" evidence="14">
    <location>
        <begin position="109"/>
        <end position="116"/>
    </location>
    <ligand>
        <name>ATP</name>
        <dbReference type="ChEBI" id="CHEBI:30616"/>
    </ligand>
</feature>
<keyword evidence="6 14" id="KW-0547">Nucleotide-binding</keyword>
<evidence type="ECO:0000256" key="12">
    <source>
        <dbReference type="ARBA" id="ARBA00023306"/>
    </source>
</evidence>
<dbReference type="PROSITE" id="PS50067">
    <property type="entry name" value="KINESIN_MOTOR_2"/>
    <property type="match status" value="1"/>
</dbReference>
<dbReference type="GO" id="GO:0051301">
    <property type="term" value="P:cell division"/>
    <property type="evidence" value="ECO:0007669"/>
    <property type="project" value="UniProtKB-KW"/>
</dbReference>
<keyword evidence="11" id="KW-0206">Cytoskeleton</keyword>
<evidence type="ECO:0000256" key="7">
    <source>
        <dbReference type="ARBA" id="ARBA00022776"/>
    </source>
</evidence>
<evidence type="ECO:0000256" key="5">
    <source>
        <dbReference type="ARBA" id="ARBA00022701"/>
    </source>
</evidence>
<dbReference type="GO" id="GO:0000922">
    <property type="term" value="C:spindle pole"/>
    <property type="evidence" value="ECO:0007669"/>
    <property type="project" value="UniProtKB-SubCell"/>
</dbReference>
<reference evidence="20" key="1">
    <citation type="submission" date="2012-12" db="EMBL/GenBank/DDBJ databases">
        <authorList>
            <person name="Hellsten U."/>
            <person name="Grimwood J."/>
            <person name="Chapman J.A."/>
            <person name="Shapiro H."/>
            <person name="Aerts A."/>
            <person name="Otillar R.P."/>
            <person name="Terry A.Y."/>
            <person name="Boore J.L."/>
            <person name="Simakov O."/>
            <person name="Marletaz F."/>
            <person name="Cho S.-J."/>
            <person name="Edsinger-Gonzales E."/>
            <person name="Havlak P."/>
            <person name="Kuo D.-H."/>
            <person name="Larsson T."/>
            <person name="Lv J."/>
            <person name="Arendt D."/>
            <person name="Savage R."/>
            <person name="Osoegawa K."/>
            <person name="de Jong P."/>
            <person name="Lindberg D.R."/>
            <person name="Seaver E.C."/>
            <person name="Weisblat D.A."/>
            <person name="Putnam N.H."/>
            <person name="Grigoriev I.V."/>
            <person name="Rokhsar D.S."/>
        </authorList>
    </citation>
    <scope>NUCLEOTIDE SEQUENCE</scope>
</reference>
<proteinExistence type="inferred from homology"/>
<dbReference type="KEGG" id="hro:HELRODRAFT_68075"/>
<comment type="similarity">
    <text evidence="13">Belongs to the TRAFAC class myosin-kinesin ATPase superfamily. Kinesin family. KIN-5/BimC subfamily.</text>
</comment>
<keyword evidence="5 15" id="KW-0493">Microtubule</keyword>
<dbReference type="GO" id="GO:0005874">
    <property type="term" value="C:microtubule"/>
    <property type="evidence" value="ECO:0007669"/>
    <property type="project" value="UniProtKB-KW"/>
</dbReference>
<dbReference type="InterPro" id="IPR001752">
    <property type="entry name" value="Kinesin_motor_dom"/>
</dbReference>
<dbReference type="InterPro" id="IPR047241">
    <property type="entry name" value="KIF11-like_kin_motor_dom"/>
</dbReference>
<keyword evidence="12" id="KW-0131">Cell cycle</keyword>
<feature type="domain" description="Kinesin motor" evidence="17">
    <location>
        <begin position="23"/>
        <end position="364"/>
    </location>
</feature>
<dbReference type="RefSeq" id="XP_009025183.1">
    <property type="nucleotide sequence ID" value="XM_009026935.1"/>
</dbReference>
<evidence type="ECO:0000313" key="19">
    <source>
        <dbReference type="EnsemblMetazoa" id="HelroP68075"/>
    </source>
</evidence>
<name>T1FZA0_HELRO</name>
<keyword evidence="9" id="KW-0175">Coiled coil</keyword>
<dbReference type="OrthoDB" id="3176171at2759"/>
<dbReference type="InterPro" id="IPR047149">
    <property type="entry name" value="KIF11-like"/>
</dbReference>
<dbReference type="InterPro" id="IPR027417">
    <property type="entry name" value="P-loop_NTPase"/>
</dbReference>
<reference evidence="18 20" key="2">
    <citation type="journal article" date="2013" name="Nature">
        <title>Insights into bilaterian evolution from three spiralian genomes.</title>
        <authorList>
            <person name="Simakov O."/>
            <person name="Marletaz F."/>
            <person name="Cho S.J."/>
            <person name="Edsinger-Gonzales E."/>
            <person name="Havlak P."/>
            <person name="Hellsten U."/>
            <person name="Kuo D.H."/>
            <person name="Larsson T."/>
            <person name="Lv J."/>
            <person name="Arendt D."/>
            <person name="Savage R."/>
            <person name="Osoegawa K."/>
            <person name="de Jong P."/>
            <person name="Grimwood J."/>
            <person name="Chapman J.A."/>
            <person name="Shapiro H."/>
            <person name="Aerts A."/>
            <person name="Otillar R.P."/>
            <person name="Terry A.Y."/>
            <person name="Boore J.L."/>
            <person name="Grigoriev I.V."/>
            <person name="Lindberg D.R."/>
            <person name="Seaver E.C."/>
            <person name="Weisblat D.A."/>
            <person name="Putnam N.H."/>
            <person name="Rokhsar D.S."/>
        </authorList>
    </citation>
    <scope>NUCLEOTIDE SEQUENCE</scope>
</reference>
<dbReference type="PANTHER" id="PTHR47970:SF12">
    <property type="entry name" value="KINESIN FAMILY MEMBER 11"/>
    <property type="match status" value="1"/>
</dbReference>
<dbReference type="FunFam" id="3.40.850.10:FF:000035">
    <property type="entry name" value="Kinesin-like protein KIF11"/>
    <property type="match status" value="1"/>
</dbReference>
<dbReference type="SMART" id="SM00129">
    <property type="entry name" value="KISc"/>
    <property type="match status" value="1"/>
</dbReference>
<dbReference type="GO" id="GO:0007018">
    <property type="term" value="P:microtubule-based movement"/>
    <property type="evidence" value="ECO:0007669"/>
    <property type="project" value="InterPro"/>
</dbReference>
<dbReference type="OMA" id="ANQERIY"/>
<evidence type="ECO:0000313" key="18">
    <source>
        <dbReference type="EMBL" id="ESN96200.1"/>
    </source>
</evidence>
<evidence type="ECO:0000256" key="4">
    <source>
        <dbReference type="ARBA" id="ARBA00022618"/>
    </source>
</evidence>
<dbReference type="CTD" id="20214148"/>
<dbReference type="GeneID" id="20214148"/>
<dbReference type="STRING" id="6412.T1FZA0"/>
<evidence type="ECO:0000256" key="6">
    <source>
        <dbReference type="ARBA" id="ARBA00022741"/>
    </source>
</evidence>
<dbReference type="EMBL" id="AMQM01001354">
    <property type="status" value="NOT_ANNOTATED_CDS"/>
    <property type="molecule type" value="Genomic_DNA"/>
</dbReference>
<gene>
    <name evidence="19" type="primary">20214148</name>
    <name evidence="18" type="ORF">HELRODRAFT_68075</name>
</gene>
<sequence>MSANNLPGSSNNNKAVKKEKNQNIQVVVRCRPLNSSEKKSGSVNVVEVFPEKREITVRERAMPNAPTKSFTFDRVFSANSKQIELYRSVVVPILEEVLMGYNCTIFAYGQTGTGKTFTMEGERSEDTSVSWEEDPLAGVIPRVMNQLFSRLQMQGLEFTVRVSFLEIYNEELIDLLGSESVDGPRLKIYEDTTKKMGGCIIQGLEEVVVMNKDEVYQILQQGAAKRQTAATLMNAHSSRSHTLFMVTIHTKESTVEGEELVKIGKFNLVDLAGSECIGRSGAQDKRAREAGSINQSLLTLGRVITALVEHKPHVPYRESKLTRLLQDSLGGRTKTSIIATISPASSNVDETLSTLDYAFRAKNITNKPEINQKLSKKVLIKVKNYV</sequence>
<evidence type="ECO:0000256" key="11">
    <source>
        <dbReference type="ARBA" id="ARBA00023212"/>
    </source>
</evidence>
<dbReference type="PANTHER" id="PTHR47970">
    <property type="entry name" value="KINESIN-LIKE PROTEIN KIF11"/>
    <property type="match status" value="1"/>
</dbReference>
<dbReference type="SUPFAM" id="SSF52540">
    <property type="entry name" value="P-loop containing nucleoside triphosphate hydrolases"/>
    <property type="match status" value="1"/>
</dbReference>
<evidence type="ECO:0000256" key="16">
    <source>
        <dbReference type="SAM" id="MobiDB-lite"/>
    </source>
</evidence>
<dbReference type="InterPro" id="IPR036961">
    <property type="entry name" value="Kinesin_motor_dom_sf"/>
</dbReference>
<keyword evidence="20" id="KW-1185">Reference proteome</keyword>
<dbReference type="PRINTS" id="PR00380">
    <property type="entry name" value="KINESINHEAVY"/>
</dbReference>
<dbReference type="EnsemblMetazoa" id="HelroT68075">
    <property type="protein sequence ID" value="HelroP68075"/>
    <property type="gene ID" value="HelroG68075"/>
</dbReference>
<evidence type="ECO:0000256" key="10">
    <source>
        <dbReference type="ARBA" id="ARBA00023175"/>
    </source>
</evidence>
<evidence type="ECO:0000313" key="20">
    <source>
        <dbReference type="Proteomes" id="UP000015101"/>
    </source>
</evidence>
<dbReference type="eggNOG" id="KOG0243">
    <property type="taxonomic scope" value="Eukaryota"/>
</dbReference>
<keyword evidence="2" id="KW-0963">Cytoplasm</keyword>
<evidence type="ECO:0000256" key="2">
    <source>
        <dbReference type="ARBA" id="ARBA00022490"/>
    </source>
</evidence>
<keyword evidence="4" id="KW-0132">Cell division</keyword>
<dbReference type="AlphaFoldDB" id="T1FZA0"/>
<dbReference type="CDD" id="cd01364">
    <property type="entry name" value="KISc_BimC_Eg5"/>
    <property type="match status" value="1"/>
</dbReference>
<evidence type="ECO:0000256" key="3">
    <source>
        <dbReference type="ARBA" id="ARBA00022553"/>
    </source>
</evidence>
<evidence type="ECO:0000256" key="8">
    <source>
        <dbReference type="ARBA" id="ARBA00022840"/>
    </source>
</evidence>
<evidence type="ECO:0000256" key="13">
    <source>
        <dbReference type="ARBA" id="ARBA00034704"/>
    </source>
</evidence>
<dbReference type="Pfam" id="PF00225">
    <property type="entry name" value="Kinesin"/>
    <property type="match status" value="1"/>
</dbReference>
<accession>T1FZA0</accession>
<dbReference type="HOGENOM" id="CLU_001485_2_0_1"/>
<dbReference type="GO" id="GO:0005524">
    <property type="term" value="F:ATP binding"/>
    <property type="evidence" value="ECO:0007669"/>
    <property type="project" value="UniProtKB-UniRule"/>
</dbReference>
<dbReference type="GO" id="GO:0008017">
    <property type="term" value="F:microtubule binding"/>
    <property type="evidence" value="ECO:0007669"/>
    <property type="project" value="InterPro"/>
</dbReference>
<dbReference type="EMBL" id="KB097495">
    <property type="protein sequence ID" value="ESN96200.1"/>
    <property type="molecule type" value="Genomic_DNA"/>
</dbReference>
<dbReference type="GO" id="GO:0007051">
    <property type="term" value="P:spindle organization"/>
    <property type="evidence" value="ECO:0007669"/>
    <property type="project" value="UniProtKB-ARBA"/>
</dbReference>
<organism evidence="19 20">
    <name type="scientific">Helobdella robusta</name>
    <name type="common">Californian leech</name>
    <dbReference type="NCBI Taxonomy" id="6412"/>
    <lineage>
        <taxon>Eukaryota</taxon>
        <taxon>Metazoa</taxon>
        <taxon>Spiralia</taxon>
        <taxon>Lophotrochozoa</taxon>
        <taxon>Annelida</taxon>
        <taxon>Clitellata</taxon>
        <taxon>Hirudinea</taxon>
        <taxon>Rhynchobdellida</taxon>
        <taxon>Glossiphoniidae</taxon>
        <taxon>Helobdella</taxon>
    </lineage>
</organism>
<protein>
    <recommendedName>
        <fullName evidence="15">Kinesin-like protein</fullName>
    </recommendedName>
</protein>
<evidence type="ECO:0000256" key="1">
    <source>
        <dbReference type="ARBA" id="ARBA00004647"/>
    </source>
</evidence>
<dbReference type="InParanoid" id="T1FZA0"/>